<gene>
    <name evidence="3" type="ORF">PCOR1329_LOCUS84863</name>
</gene>
<dbReference type="PANTHER" id="PTHR11635:SF152">
    <property type="entry name" value="CAMP-DEPENDENT PROTEIN KINASE TYPE I REGULATORY SUBUNIT-RELATED"/>
    <property type="match status" value="1"/>
</dbReference>
<dbReference type="PANTHER" id="PTHR11635">
    <property type="entry name" value="CAMP-DEPENDENT PROTEIN KINASE REGULATORY CHAIN"/>
    <property type="match status" value="1"/>
</dbReference>
<sequence>MSGCFTTSTRTKSRLCAGPTLVVQLFAAGAVVTRQGGQHGDCMFIVKSGSVDVLIDGKSMVTLREGSLFGERALLFGHPRRTATIVAKTDLAVVVVRRRSLQQVMGEDFHDVMYRNMISSLVRTLMSKGRLPFPSTVDPESLAEAFAIREFPAQAEVVRRRRGGARTALRGGAERGGAGPQDGRQRGAGPAAGGVLRRGELLWDTNKPFRYYLKNTSTYYCNLGFLGCHRVAEGRLQRHAQDEPEAEDIPAPQGVLVPAHLGPPRSSSGRQRAGHQQEEGRGR</sequence>
<dbReference type="PROSITE" id="PS00889">
    <property type="entry name" value="CNMP_BINDING_2"/>
    <property type="match status" value="1"/>
</dbReference>
<dbReference type="InterPro" id="IPR018490">
    <property type="entry name" value="cNMP-bd_dom_sf"/>
</dbReference>
<dbReference type="CDD" id="cd00038">
    <property type="entry name" value="CAP_ED"/>
    <property type="match status" value="1"/>
</dbReference>
<organism evidence="3 4">
    <name type="scientific">Prorocentrum cordatum</name>
    <dbReference type="NCBI Taxonomy" id="2364126"/>
    <lineage>
        <taxon>Eukaryota</taxon>
        <taxon>Sar</taxon>
        <taxon>Alveolata</taxon>
        <taxon>Dinophyceae</taxon>
        <taxon>Prorocentrales</taxon>
        <taxon>Prorocentraceae</taxon>
        <taxon>Prorocentrum</taxon>
    </lineage>
</organism>
<protein>
    <recommendedName>
        <fullName evidence="2">Cyclic nucleotide-binding domain-containing protein</fullName>
    </recommendedName>
</protein>
<dbReference type="Gene3D" id="2.60.120.10">
    <property type="entry name" value="Jelly Rolls"/>
    <property type="match status" value="1"/>
</dbReference>
<reference evidence="3" key="1">
    <citation type="submission" date="2023-10" db="EMBL/GenBank/DDBJ databases">
        <authorList>
            <person name="Chen Y."/>
            <person name="Shah S."/>
            <person name="Dougan E. K."/>
            <person name="Thang M."/>
            <person name="Chan C."/>
        </authorList>
    </citation>
    <scope>NUCLEOTIDE SEQUENCE [LARGE SCALE GENOMIC DNA]</scope>
</reference>
<evidence type="ECO:0000259" key="2">
    <source>
        <dbReference type="PROSITE" id="PS50042"/>
    </source>
</evidence>
<dbReference type="InterPro" id="IPR050503">
    <property type="entry name" value="cAMP-dep_PK_reg_su-like"/>
</dbReference>
<accession>A0ABN9YDB9</accession>
<feature type="non-terminal residue" evidence="3">
    <location>
        <position position="283"/>
    </location>
</feature>
<feature type="region of interest" description="Disordered" evidence="1">
    <location>
        <begin position="239"/>
        <end position="283"/>
    </location>
</feature>
<keyword evidence="4" id="KW-1185">Reference proteome</keyword>
<comment type="caution">
    <text evidence="3">The sequence shown here is derived from an EMBL/GenBank/DDBJ whole genome shotgun (WGS) entry which is preliminary data.</text>
</comment>
<dbReference type="SMART" id="SM00100">
    <property type="entry name" value="cNMP"/>
    <property type="match status" value="1"/>
</dbReference>
<dbReference type="SUPFAM" id="SSF51206">
    <property type="entry name" value="cAMP-binding domain-like"/>
    <property type="match status" value="1"/>
</dbReference>
<evidence type="ECO:0000313" key="4">
    <source>
        <dbReference type="Proteomes" id="UP001189429"/>
    </source>
</evidence>
<dbReference type="InterPro" id="IPR014710">
    <property type="entry name" value="RmlC-like_jellyroll"/>
</dbReference>
<name>A0ABN9YDB9_9DINO</name>
<dbReference type="Pfam" id="PF00027">
    <property type="entry name" value="cNMP_binding"/>
    <property type="match status" value="1"/>
</dbReference>
<dbReference type="EMBL" id="CAUYUJ010022461">
    <property type="protein sequence ID" value="CAK0910794.1"/>
    <property type="molecule type" value="Genomic_DNA"/>
</dbReference>
<dbReference type="InterPro" id="IPR018488">
    <property type="entry name" value="cNMP-bd_CS"/>
</dbReference>
<feature type="region of interest" description="Disordered" evidence="1">
    <location>
        <begin position="162"/>
        <end position="192"/>
    </location>
</feature>
<proteinExistence type="predicted"/>
<dbReference type="Proteomes" id="UP001189429">
    <property type="component" value="Unassembled WGS sequence"/>
</dbReference>
<feature type="domain" description="Cyclic nucleotide-binding" evidence="2">
    <location>
        <begin position="37"/>
        <end position="106"/>
    </location>
</feature>
<evidence type="ECO:0000256" key="1">
    <source>
        <dbReference type="SAM" id="MobiDB-lite"/>
    </source>
</evidence>
<dbReference type="PROSITE" id="PS50042">
    <property type="entry name" value="CNMP_BINDING_3"/>
    <property type="match status" value="1"/>
</dbReference>
<dbReference type="InterPro" id="IPR000595">
    <property type="entry name" value="cNMP-bd_dom"/>
</dbReference>
<evidence type="ECO:0000313" key="3">
    <source>
        <dbReference type="EMBL" id="CAK0910794.1"/>
    </source>
</evidence>